<organism evidence="2 3">
    <name type="scientific">Mycobacterium syngnathidarum</name>
    <dbReference type="NCBI Taxonomy" id="1908205"/>
    <lineage>
        <taxon>Bacteria</taxon>
        <taxon>Bacillati</taxon>
        <taxon>Actinomycetota</taxon>
        <taxon>Actinomycetes</taxon>
        <taxon>Mycobacteriales</taxon>
        <taxon>Mycobacteriaceae</taxon>
        <taxon>Mycobacterium</taxon>
    </lineage>
</organism>
<dbReference type="AlphaFoldDB" id="A0A1S1JQ20"/>
<evidence type="ECO:0000313" key="3">
    <source>
        <dbReference type="Proteomes" id="UP000179636"/>
    </source>
</evidence>
<feature type="transmembrane region" description="Helical" evidence="1">
    <location>
        <begin position="12"/>
        <end position="33"/>
    </location>
</feature>
<name>A0A1S1JQ20_9MYCO</name>
<protein>
    <submittedName>
        <fullName evidence="2">Uncharacterized protein</fullName>
    </submittedName>
</protein>
<comment type="caution">
    <text evidence="2">The sequence shown here is derived from an EMBL/GenBank/DDBJ whole genome shotgun (WGS) entry which is preliminary data.</text>
</comment>
<dbReference type="Proteomes" id="UP000179636">
    <property type="component" value="Unassembled WGS sequence"/>
</dbReference>
<accession>A0A1S1JQ20</accession>
<dbReference type="EMBL" id="MLHV01000038">
    <property type="protein sequence ID" value="OHT90731.1"/>
    <property type="molecule type" value="Genomic_DNA"/>
</dbReference>
<keyword evidence="1" id="KW-0812">Transmembrane</keyword>
<reference evidence="2 3" key="1">
    <citation type="submission" date="2016-10" db="EMBL/GenBank/DDBJ databases">
        <title>Evaluation of Human, Animal and Environmental Mycobacterium chelonae Isolates by Core Genome Phylogenomic Analysis, Targeted Gene Comparison, and Anti-microbial Susceptibility Patterns: A Tale of Mistaken Identities.</title>
        <authorList>
            <person name="Fogelson S.B."/>
            <person name="Camus A.C."/>
            <person name="Lorenz W."/>
            <person name="Vasireddy R."/>
            <person name="Vasireddy S."/>
            <person name="Smith T."/>
            <person name="Brown-Elliott B.A."/>
            <person name="Wallace R.J.Jr."/>
            <person name="Hasan N.A."/>
            <person name="Reischl U."/>
            <person name="Sanchez S."/>
        </authorList>
    </citation>
    <scope>NUCLEOTIDE SEQUENCE [LARGE SCALE GENOMIC DNA]</scope>
    <source>
        <strain evidence="2 3">24999</strain>
    </source>
</reference>
<keyword evidence="1" id="KW-0472">Membrane</keyword>
<evidence type="ECO:0000313" key="2">
    <source>
        <dbReference type="EMBL" id="OHT90731.1"/>
    </source>
</evidence>
<evidence type="ECO:0000256" key="1">
    <source>
        <dbReference type="SAM" id="Phobius"/>
    </source>
</evidence>
<gene>
    <name evidence="2" type="ORF">BKG61_26990</name>
</gene>
<keyword evidence="3" id="KW-1185">Reference proteome</keyword>
<proteinExistence type="predicted"/>
<sequence length="160" mass="16747">MMGLPDWSGAKIRLVMLAVAAPVMLIMVAVGYATEDSDEPSADCQRVDQVAHHLVIPGVSAGKDGAGDPNAPREAAAAAVAARDEAASIEDPDLRRKALAFADALHQFGQGNHSAPPNGWPDKNYMGGYQNSISALYELKLACANVGTDELPVGVPTIRQ</sequence>
<keyword evidence="1" id="KW-1133">Transmembrane helix</keyword>